<accession>A0A0C9W7E2</accession>
<feature type="transmembrane region" description="Helical" evidence="4">
    <location>
        <begin position="49"/>
        <end position="71"/>
    </location>
</feature>
<evidence type="ECO:0000313" key="7">
    <source>
        <dbReference type="Proteomes" id="UP000053820"/>
    </source>
</evidence>
<dbReference type="EMBL" id="KN839852">
    <property type="protein sequence ID" value="KIJ63093.1"/>
    <property type="molecule type" value="Genomic_DNA"/>
</dbReference>
<feature type="transmembrane region" description="Helical" evidence="4">
    <location>
        <begin position="145"/>
        <end position="171"/>
    </location>
</feature>
<dbReference type="SUPFAM" id="SSF103473">
    <property type="entry name" value="MFS general substrate transporter"/>
    <property type="match status" value="1"/>
</dbReference>
<name>A0A0C9W7E2_9AGAM</name>
<dbReference type="PANTHER" id="PTHR11360">
    <property type="entry name" value="MONOCARBOXYLATE TRANSPORTER"/>
    <property type="match status" value="1"/>
</dbReference>
<reference evidence="6 7" key="1">
    <citation type="submission" date="2014-04" db="EMBL/GenBank/DDBJ databases">
        <title>Evolutionary Origins and Diversification of the Mycorrhizal Mutualists.</title>
        <authorList>
            <consortium name="DOE Joint Genome Institute"/>
            <consortium name="Mycorrhizal Genomics Consortium"/>
            <person name="Kohler A."/>
            <person name="Kuo A."/>
            <person name="Nagy L.G."/>
            <person name="Floudas D."/>
            <person name="Copeland A."/>
            <person name="Barry K.W."/>
            <person name="Cichocki N."/>
            <person name="Veneault-Fourrey C."/>
            <person name="LaButti K."/>
            <person name="Lindquist E.A."/>
            <person name="Lipzen A."/>
            <person name="Lundell T."/>
            <person name="Morin E."/>
            <person name="Murat C."/>
            <person name="Riley R."/>
            <person name="Ohm R."/>
            <person name="Sun H."/>
            <person name="Tunlid A."/>
            <person name="Henrissat B."/>
            <person name="Grigoriev I.V."/>
            <person name="Hibbett D.S."/>
            <person name="Martin F."/>
        </authorList>
    </citation>
    <scope>NUCLEOTIDE SEQUENCE [LARGE SCALE GENOMIC DNA]</scope>
    <source>
        <strain evidence="6 7">MD-312</strain>
    </source>
</reference>
<dbReference type="GO" id="GO:0022857">
    <property type="term" value="F:transmembrane transporter activity"/>
    <property type="evidence" value="ECO:0007669"/>
    <property type="project" value="InterPro"/>
</dbReference>
<feature type="transmembrane region" description="Helical" evidence="4">
    <location>
        <begin position="91"/>
        <end position="111"/>
    </location>
</feature>
<dbReference type="InterPro" id="IPR036259">
    <property type="entry name" value="MFS_trans_sf"/>
</dbReference>
<dbReference type="HOGENOM" id="CLU_001265_1_1_1"/>
<dbReference type="InterPro" id="IPR050327">
    <property type="entry name" value="Proton-linked_MCT"/>
</dbReference>
<gene>
    <name evidence="6" type="ORF">HYDPIDRAFT_29781</name>
</gene>
<sequence>MANIAQTPRSESLTPNGASCGPTSEPTTLCDKEKALVDVPEVPIHEGDLLGLSTALGAFLVQLCSYGYTIAFGVYQDYYTQNYLSSYNSSAISWIGSTNAFLFEILGFVSGRLYDRGYFYHLMVGGSALQAVSLFMLSLAKPGQYYQIFLSQGVASGIASGLLFVPSLAVLSHHFDDHVAMAMTFVASGTCLGGVVHPIMLNNTINGKLGFANGVRASAGLVSGLLLIACLLVRTRMRPSSDHVKFLVAAKKCLHDSAYLFGVSGLTAFIIWFYYPLFYLQLDAVTHGLDRTFSFYSVESCFESLPWVSTHLLSHVKLVIMNASSFVSQIITGLVANRFGVDNMIIVSSFGATVLLFGLIGVRTVASVVAIGVIYGFFAGAFLALWGPVLTLLTPDLSELGVRLGIACVVMALGGLIGPPISGALLTDRYIWYRGAIFNGAVAAFGTIMLVVMKVMLDRRRRDSKALSDPGHCAF</sequence>
<evidence type="ECO:0000256" key="1">
    <source>
        <dbReference type="ARBA" id="ARBA00004141"/>
    </source>
</evidence>
<dbReference type="InterPro" id="IPR020846">
    <property type="entry name" value="MFS_dom"/>
</dbReference>
<feature type="region of interest" description="Disordered" evidence="3">
    <location>
        <begin position="1"/>
        <end position="26"/>
    </location>
</feature>
<comment type="similarity">
    <text evidence="2">Belongs to the major facilitator superfamily. Monocarboxylate porter (TC 2.A.1.13) family.</text>
</comment>
<dbReference type="OrthoDB" id="6499973at2759"/>
<keyword evidence="4" id="KW-0472">Membrane</keyword>
<feature type="transmembrane region" description="Helical" evidence="4">
    <location>
        <begin position="312"/>
        <end position="336"/>
    </location>
</feature>
<comment type="subcellular location">
    <subcellularLocation>
        <location evidence="1">Membrane</location>
        <topology evidence="1">Multi-pass membrane protein</topology>
    </subcellularLocation>
</comment>
<evidence type="ECO:0000313" key="6">
    <source>
        <dbReference type="EMBL" id="KIJ63093.1"/>
    </source>
</evidence>
<feature type="domain" description="Major facilitator superfamily (MFS) profile" evidence="5">
    <location>
        <begin position="260"/>
        <end position="475"/>
    </location>
</feature>
<proteinExistence type="inferred from homology"/>
<keyword evidence="4" id="KW-0812">Transmembrane</keyword>
<dbReference type="Proteomes" id="UP000053820">
    <property type="component" value="Unassembled WGS sequence"/>
</dbReference>
<protein>
    <recommendedName>
        <fullName evidence="5">Major facilitator superfamily (MFS) profile domain-containing protein</fullName>
    </recommendedName>
</protein>
<dbReference type="InterPro" id="IPR011701">
    <property type="entry name" value="MFS"/>
</dbReference>
<feature type="transmembrane region" description="Helical" evidence="4">
    <location>
        <begin position="178"/>
        <end position="199"/>
    </location>
</feature>
<dbReference type="GO" id="GO:0016020">
    <property type="term" value="C:membrane"/>
    <property type="evidence" value="ECO:0007669"/>
    <property type="project" value="UniProtKB-SubCell"/>
</dbReference>
<dbReference type="Pfam" id="PF07690">
    <property type="entry name" value="MFS_1"/>
    <property type="match status" value="2"/>
</dbReference>
<dbReference type="AlphaFoldDB" id="A0A0C9W7E2"/>
<feature type="transmembrane region" description="Helical" evidence="4">
    <location>
        <begin position="400"/>
        <end position="419"/>
    </location>
</feature>
<dbReference type="Gene3D" id="1.20.1250.20">
    <property type="entry name" value="MFS general substrate transporter like domains"/>
    <property type="match status" value="2"/>
</dbReference>
<evidence type="ECO:0000256" key="2">
    <source>
        <dbReference type="ARBA" id="ARBA00006727"/>
    </source>
</evidence>
<feature type="transmembrane region" description="Helical" evidence="4">
    <location>
        <begin position="258"/>
        <end position="275"/>
    </location>
</feature>
<feature type="transmembrane region" description="Helical" evidence="4">
    <location>
        <begin position="219"/>
        <end position="237"/>
    </location>
</feature>
<evidence type="ECO:0000256" key="4">
    <source>
        <dbReference type="SAM" id="Phobius"/>
    </source>
</evidence>
<feature type="transmembrane region" description="Helical" evidence="4">
    <location>
        <begin position="118"/>
        <end position="139"/>
    </location>
</feature>
<keyword evidence="4" id="KW-1133">Transmembrane helix</keyword>
<feature type="transmembrane region" description="Helical" evidence="4">
    <location>
        <begin position="431"/>
        <end position="452"/>
    </location>
</feature>
<dbReference type="PROSITE" id="PS50850">
    <property type="entry name" value="MFS"/>
    <property type="match status" value="1"/>
</dbReference>
<organism evidence="6 7">
    <name type="scientific">Hydnomerulius pinastri MD-312</name>
    <dbReference type="NCBI Taxonomy" id="994086"/>
    <lineage>
        <taxon>Eukaryota</taxon>
        <taxon>Fungi</taxon>
        <taxon>Dikarya</taxon>
        <taxon>Basidiomycota</taxon>
        <taxon>Agaricomycotina</taxon>
        <taxon>Agaricomycetes</taxon>
        <taxon>Agaricomycetidae</taxon>
        <taxon>Boletales</taxon>
        <taxon>Boletales incertae sedis</taxon>
        <taxon>Leucogyrophana</taxon>
    </lineage>
</organism>
<evidence type="ECO:0000256" key="3">
    <source>
        <dbReference type="SAM" id="MobiDB-lite"/>
    </source>
</evidence>
<dbReference type="PANTHER" id="PTHR11360:SF234">
    <property type="entry name" value="MFS-TYPE TRANSPORTER DBAD-RELATED"/>
    <property type="match status" value="1"/>
</dbReference>
<keyword evidence="7" id="KW-1185">Reference proteome</keyword>
<feature type="transmembrane region" description="Helical" evidence="4">
    <location>
        <begin position="343"/>
        <end position="362"/>
    </location>
</feature>
<feature type="transmembrane region" description="Helical" evidence="4">
    <location>
        <begin position="368"/>
        <end position="393"/>
    </location>
</feature>
<evidence type="ECO:0000259" key="5">
    <source>
        <dbReference type="PROSITE" id="PS50850"/>
    </source>
</evidence>